<comment type="caution">
    <text evidence="1">The sequence shown here is derived from an EMBL/GenBank/DDBJ whole genome shotgun (WGS) entry which is preliminary data.</text>
</comment>
<evidence type="ECO:0000313" key="1">
    <source>
        <dbReference type="EMBL" id="KAG1365650.1"/>
    </source>
</evidence>
<name>A0A8K0IRQ8_COCNU</name>
<dbReference type="EMBL" id="CM017883">
    <property type="protein sequence ID" value="KAG1365650.1"/>
    <property type="molecule type" value="Genomic_DNA"/>
</dbReference>
<accession>A0A8K0IRQ8</accession>
<sequence>WKISFFTSAIGNHHLCHPLPPKDPSKPLSKIRSLTTLNPDKPHHAAVEDEVLIPIDENLKPLAIIIHQRVKDAKAQRAIARWARSVWTSKVNKGTNAVDLKSSNGDDTGKEGYRDFDDFWWKDFESPRAGARAVVHYRGGSGHRGGEVRGFGGAEVEKGKGRGFSGHAEPDVVQMVVGRHEWP</sequence>
<reference evidence="1" key="1">
    <citation type="journal article" date="2017" name="Gigascience">
        <title>The genome draft of coconut (Cocos nucifera).</title>
        <authorList>
            <person name="Xiao Y."/>
            <person name="Xu P."/>
            <person name="Fan H."/>
            <person name="Baudouin L."/>
            <person name="Xia W."/>
            <person name="Bocs S."/>
            <person name="Xu J."/>
            <person name="Li Q."/>
            <person name="Guo A."/>
            <person name="Zhou L."/>
            <person name="Li J."/>
            <person name="Wu Y."/>
            <person name="Ma Z."/>
            <person name="Armero A."/>
            <person name="Issali A.E."/>
            <person name="Liu N."/>
            <person name="Peng M."/>
            <person name="Yang Y."/>
        </authorList>
    </citation>
    <scope>NUCLEOTIDE SEQUENCE</scope>
    <source>
        <tissue evidence="1">Spear leaf of Hainan Tall coconut</tissue>
    </source>
</reference>
<dbReference type="AlphaFoldDB" id="A0A8K0IRQ8"/>
<keyword evidence="2" id="KW-1185">Reference proteome</keyword>
<dbReference type="OrthoDB" id="539213at2759"/>
<protein>
    <submittedName>
        <fullName evidence="1">Uncharacterized protein</fullName>
    </submittedName>
</protein>
<organism evidence="1 2">
    <name type="scientific">Cocos nucifera</name>
    <name type="common">Coconut palm</name>
    <dbReference type="NCBI Taxonomy" id="13894"/>
    <lineage>
        <taxon>Eukaryota</taxon>
        <taxon>Viridiplantae</taxon>
        <taxon>Streptophyta</taxon>
        <taxon>Embryophyta</taxon>
        <taxon>Tracheophyta</taxon>
        <taxon>Spermatophyta</taxon>
        <taxon>Magnoliopsida</taxon>
        <taxon>Liliopsida</taxon>
        <taxon>Arecaceae</taxon>
        <taxon>Arecoideae</taxon>
        <taxon>Cocoseae</taxon>
        <taxon>Attaleinae</taxon>
        <taxon>Cocos</taxon>
    </lineage>
</organism>
<reference evidence="1" key="2">
    <citation type="submission" date="2019-07" db="EMBL/GenBank/DDBJ databases">
        <authorList>
            <person name="Yang Y."/>
            <person name="Bocs S."/>
            <person name="Baudouin L."/>
        </authorList>
    </citation>
    <scope>NUCLEOTIDE SEQUENCE</scope>
    <source>
        <tissue evidence="1">Spear leaf of Hainan Tall coconut</tissue>
    </source>
</reference>
<gene>
    <name evidence="1" type="ORF">COCNU_12G006500</name>
</gene>
<proteinExistence type="predicted"/>
<dbReference type="Proteomes" id="UP000797356">
    <property type="component" value="Chromosome 12"/>
</dbReference>
<feature type="non-terminal residue" evidence="1">
    <location>
        <position position="1"/>
    </location>
</feature>
<evidence type="ECO:0000313" key="2">
    <source>
        <dbReference type="Proteomes" id="UP000797356"/>
    </source>
</evidence>